<evidence type="ECO:0000313" key="2">
    <source>
        <dbReference type="Proteomes" id="UP000267187"/>
    </source>
</evidence>
<dbReference type="Pfam" id="PF07277">
    <property type="entry name" value="SapC"/>
    <property type="match status" value="1"/>
</dbReference>
<gene>
    <name evidence="1" type="ORF">DFR27_0226</name>
</gene>
<comment type="caution">
    <text evidence="1">The sequence shown here is derived from an EMBL/GenBank/DDBJ whole genome shotgun (WGS) entry which is preliminary data.</text>
</comment>
<dbReference type="EMBL" id="REFJ01000001">
    <property type="protein sequence ID" value="RMA82278.1"/>
    <property type="molecule type" value="Genomic_DNA"/>
</dbReference>
<proteinExistence type="predicted"/>
<dbReference type="Proteomes" id="UP000267187">
    <property type="component" value="Unassembled WGS sequence"/>
</dbReference>
<dbReference type="InterPro" id="IPR010836">
    <property type="entry name" value="SapC"/>
</dbReference>
<dbReference type="AlphaFoldDB" id="A0A3M0AHP2"/>
<evidence type="ECO:0000313" key="1">
    <source>
        <dbReference type="EMBL" id="RMA82278.1"/>
    </source>
</evidence>
<keyword evidence="2" id="KW-1185">Reference proteome</keyword>
<protein>
    <submittedName>
        <fullName evidence="1">SapC protein</fullName>
    </submittedName>
</protein>
<sequence length="234" mass="26258">MTKEFQPLDKGVHSDLKIKPGLSFAHLAGQNVVPLVAQEFGFASANFPVMFVKDPNNGEFRSVGILGVEEGENLVFTADKANTTYIPMDIQRYPFAVARDDENQRLVLCVDVKSDLLAEDGEAIISEDGTLGARAERSQEIMKQYVEQEAVTRELLRVLDEYELIAPAQVRVTIEGESRLLNGLFRVDDKKVQELSDDKVLELHRRNYFPAIFAHLQSLAQLQVLIDLKAAQQK</sequence>
<organism evidence="1 2">
    <name type="scientific">Umboniibacter marinipuniceus</name>
    <dbReference type="NCBI Taxonomy" id="569599"/>
    <lineage>
        <taxon>Bacteria</taxon>
        <taxon>Pseudomonadati</taxon>
        <taxon>Pseudomonadota</taxon>
        <taxon>Gammaproteobacteria</taxon>
        <taxon>Cellvibrionales</taxon>
        <taxon>Cellvibrionaceae</taxon>
        <taxon>Umboniibacter</taxon>
    </lineage>
</organism>
<dbReference type="RefSeq" id="WP_170150731.1">
    <property type="nucleotide sequence ID" value="NZ_REFJ01000001.1"/>
</dbReference>
<accession>A0A3M0AHP2</accession>
<reference evidence="1 2" key="1">
    <citation type="submission" date="2018-10" db="EMBL/GenBank/DDBJ databases">
        <title>Genomic Encyclopedia of Type Strains, Phase IV (KMG-IV): sequencing the most valuable type-strain genomes for metagenomic binning, comparative biology and taxonomic classification.</title>
        <authorList>
            <person name="Goeker M."/>
        </authorList>
    </citation>
    <scope>NUCLEOTIDE SEQUENCE [LARGE SCALE GENOMIC DNA]</scope>
    <source>
        <strain evidence="1 2">DSM 25080</strain>
    </source>
</reference>
<name>A0A3M0AHP2_9GAMM</name>